<dbReference type="InterPro" id="IPR015422">
    <property type="entry name" value="PyrdxlP-dep_Trfase_small"/>
</dbReference>
<dbReference type="GO" id="GO:0003700">
    <property type="term" value="F:DNA-binding transcription factor activity"/>
    <property type="evidence" value="ECO:0007669"/>
    <property type="project" value="InterPro"/>
</dbReference>
<evidence type="ECO:0000256" key="3">
    <source>
        <dbReference type="ARBA" id="ARBA00023015"/>
    </source>
</evidence>
<dbReference type="Gene3D" id="3.90.1150.10">
    <property type="entry name" value="Aspartate Aminotransferase, domain 1"/>
    <property type="match status" value="1"/>
</dbReference>
<dbReference type="SUPFAM" id="SSF46785">
    <property type="entry name" value="Winged helix' DNA-binding domain"/>
    <property type="match status" value="1"/>
</dbReference>
<keyword evidence="3" id="KW-0805">Transcription regulation</keyword>
<dbReference type="SUPFAM" id="SSF53383">
    <property type="entry name" value="PLP-dependent transferases"/>
    <property type="match status" value="1"/>
</dbReference>
<dbReference type="AlphaFoldDB" id="A0A1Q8CLD2"/>
<evidence type="ECO:0000256" key="1">
    <source>
        <dbReference type="ARBA" id="ARBA00005384"/>
    </source>
</evidence>
<sequence>MRPIPPESLVALLGRWSAGRGPLYLLLATRLRQLIADGELPDQHLLPPDRTLAAALAVGRGTVVAAYDVLRQEGRLVRTRGSGTRVCAEAPDPGTSGTATANPLFLHLLDRPGDGVLQLACAGPDALPPELVAAHHTALDHLSRMSSAGLGYHPAGVPELRTALAARYTAQGVPTTQDQILVTTGGQQALALLARLLVAPGDRVLTETPTYPGAVEVFRDAVAAIRTVRVAEHGLDVDAFAAAMTRERPALAYVTASFHNPTGTCVHTLARRRLARVAERSGTPLVDDEVLAPLGFTDQPPPIAAFATADEVVTIGSLSKLVWGGIRIGWVRAAPAMITRLARLKATHDLGGDVLAQLSAAHLLPQLDELRRRRVAALRERHDHLRGELARVLPEWEVTSAQGGQTLWVRLPGTDTESFAQTALRHGVAVVPGSAFDPGRGHREHVRIPYLADPATLGDAVERLASAWRQGAAVR</sequence>
<dbReference type="InterPro" id="IPR051446">
    <property type="entry name" value="HTH_trans_reg/aminotransferase"/>
</dbReference>
<reference evidence="7 8" key="1">
    <citation type="submission" date="2016-12" db="EMBL/GenBank/DDBJ databases">
        <title>The draft genome sequence of Actinophytocola sp. 11-183.</title>
        <authorList>
            <person name="Wang W."/>
            <person name="Yuan L."/>
        </authorList>
    </citation>
    <scope>NUCLEOTIDE SEQUENCE [LARGE SCALE GENOMIC DNA]</scope>
    <source>
        <strain evidence="7 8">11-183</strain>
    </source>
</reference>
<dbReference type="OrthoDB" id="199743at2"/>
<dbReference type="InterPro" id="IPR036388">
    <property type="entry name" value="WH-like_DNA-bd_sf"/>
</dbReference>
<name>A0A1Q8CLD2_9PSEU</name>
<evidence type="ECO:0000313" key="7">
    <source>
        <dbReference type="EMBL" id="OLF15166.1"/>
    </source>
</evidence>
<dbReference type="InterPro" id="IPR036390">
    <property type="entry name" value="WH_DNA-bd_sf"/>
</dbReference>
<dbReference type="EMBL" id="MSIE01000044">
    <property type="protein sequence ID" value="OLF15166.1"/>
    <property type="molecule type" value="Genomic_DNA"/>
</dbReference>
<dbReference type="InterPro" id="IPR015424">
    <property type="entry name" value="PyrdxlP-dep_Trfase"/>
</dbReference>
<evidence type="ECO:0000259" key="6">
    <source>
        <dbReference type="PROSITE" id="PS50949"/>
    </source>
</evidence>
<protein>
    <submittedName>
        <fullName evidence="7">GntR family transcriptional regulator</fullName>
    </submittedName>
</protein>
<dbReference type="InterPro" id="IPR000524">
    <property type="entry name" value="Tscrpt_reg_HTH_GntR"/>
</dbReference>
<evidence type="ECO:0000256" key="5">
    <source>
        <dbReference type="ARBA" id="ARBA00023163"/>
    </source>
</evidence>
<dbReference type="Gene3D" id="3.40.640.10">
    <property type="entry name" value="Type I PLP-dependent aspartate aminotransferase-like (Major domain)"/>
    <property type="match status" value="1"/>
</dbReference>
<dbReference type="SMART" id="SM00345">
    <property type="entry name" value="HTH_GNTR"/>
    <property type="match status" value="1"/>
</dbReference>
<dbReference type="InterPro" id="IPR004839">
    <property type="entry name" value="Aminotransferase_I/II_large"/>
</dbReference>
<keyword evidence="2" id="KW-0663">Pyridoxal phosphate</keyword>
<dbReference type="Proteomes" id="UP000185596">
    <property type="component" value="Unassembled WGS sequence"/>
</dbReference>
<evidence type="ECO:0000256" key="2">
    <source>
        <dbReference type="ARBA" id="ARBA00022898"/>
    </source>
</evidence>
<gene>
    <name evidence="7" type="ORF">BU204_23145</name>
</gene>
<dbReference type="Pfam" id="PF00155">
    <property type="entry name" value="Aminotran_1_2"/>
    <property type="match status" value="1"/>
</dbReference>
<dbReference type="Pfam" id="PF00392">
    <property type="entry name" value="GntR"/>
    <property type="match status" value="1"/>
</dbReference>
<proteinExistence type="inferred from homology"/>
<dbReference type="GO" id="GO:0003677">
    <property type="term" value="F:DNA binding"/>
    <property type="evidence" value="ECO:0007669"/>
    <property type="project" value="UniProtKB-KW"/>
</dbReference>
<dbReference type="InterPro" id="IPR015421">
    <property type="entry name" value="PyrdxlP-dep_Trfase_major"/>
</dbReference>
<keyword evidence="8" id="KW-1185">Reference proteome</keyword>
<comment type="caution">
    <text evidence="7">The sequence shown here is derived from an EMBL/GenBank/DDBJ whole genome shotgun (WGS) entry which is preliminary data.</text>
</comment>
<dbReference type="STRING" id="1912961.BU204_23145"/>
<dbReference type="RefSeq" id="WP_075127835.1">
    <property type="nucleotide sequence ID" value="NZ_MSIE01000044.1"/>
</dbReference>
<keyword evidence="5" id="KW-0804">Transcription</keyword>
<dbReference type="Gene3D" id="1.10.10.10">
    <property type="entry name" value="Winged helix-like DNA-binding domain superfamily/Winged helix DNA-binding domain"/>
    <property type="match status" value="1"/>
</dbReference>
<organism evidence="7 8">
    <name type="scientific">Actinophytocola xanthii</name>
    <dbReference type="NCBI Taxonomy" id="1912961"/>
    <lineage>
        <taxon>Bacteria</taxon>
        <taxon>Bacillati</taxon>
        <taxon>Actinomycetota</taxon>
        <taxon>Actinomycetes</taxon>
        <taxon>Pseudonocardiales</taxon>
        <taxon>Pseudonocardiaceae</taxon>
    </lineage>
</organism>
<dbReference type="CDD" id="cd00609">
    <property type="entry name" value="AAT_like"/>
    <property type="match status" value="1"/>
</dbReference>
<dbReference type="PANTHER" id="PTHR46577">
    <property type="entry name" value="HTH-TYPE TRANSCRIPTIONAL REGULATORY PROTEIN GABR"/>
    <property type="match status" value="1"/>
</dbReference>
<keyword evidence="4" id="KW-0238">DNA-binding</keyword>
<evidence type="ECO:0000256" key="4">
    <source>
        <dbReference type="ARBA" id="ARBA00023125"/>
    </source>
</evidence>
<dbReference type="PANTHER" id="PTHR46577:SF1">
    <property type="entry name" value="HTH-TYPE TRANSCRIPTIONAL REGULATORY PROTEIN GABR"/>
    <property type="match status" value="1"/>
</dbReference>
<feature type="domain" description="HTH gntR-type" evidence="6">
    <location>
        <begin position="21"/>
        <end position="89"/>
    </location>
</feature>
<dbReference type="GO" id="GO:0030170">
    <property type="term" value="F:pyridoxal phosphate binding"/>
    <property type="evidence" value="ECO:0007669"/>
    <property type="project" value="InterPro"/>
</dbReference>
<accession>A0A1Q8CLD2</accession>
<evidence type="ECO:0000313" key="8">
    <source>
        <dbReference type="Proteomes" id="UP000185596"/>
    </source>
</evidence>
<dbReference type="PROSITE" id="PS50949">
    <property type="entry name" value="HTH_GNTR"/>
    <property type="match status" value="1"/>
</dbReference>
<dbReference type="CDD" id="cd07377">
    <property type="entry name" value="WHTH_GntR"/>
    <property type="match status" value="1"/>
</dbReference>
<comment type="similarity">
    <text evidence="1">In the C-terminal section; belongs to the class-I pyridoxal-phosphate-dependent aminotransferase family.</text>
</comment>